<evidence type="ECO:0000313" key="7">
    <source>
        <dbReference type="Proteomes" id="UP000001946"/>
    </source>
</evidence>
<evidence type="ECO:0000256" key="2">
    <source>
        <dbReference type="ARBA" id="ARBA00022723"/>
    </source>
</evidence>
<protein>
    <submittedName>
        <fullName evidence="6">Putative oxidoreductase iron-sulfur subunit</fullName>
    </submittedName>
</protein>
<dbReference type="PROSITE" id="PS00198">
    <property type="entry name" value="4FE4S_FER_1"/>
    <property type="match status" value="1"/>
</dbReference>
<reference evidence="6 7" key="1">
    <citation type="journal article" date="2006" name="J. Bacteriol.">
        <title>Complete genome sequence of the dehalorespiring bacterium Desulfitobacterium hafniense Y51 and comparison with Dehalococcoides ethenogenes 195.</title>
        <authorList>
            <person name="Nonaka H."/>
            <person name="Keresztes G."/>
            <person name="Shinoda Y."/>
            <person name="Ikenaga Y."/>
            <person name="Abe M."/>
            <person name="Naito K."/>
            <person name="Inatomi K."/>
            <person name="Furukawa K."/>
            <person name="Inui M."/>
            <person name="Yukawa H."/>
        </authorList>
    </citation>
    <scope>NUCLEOTIDE SEQUENCE [LARGE SCALE GENOMIC DNA]</scope>
    <source>
        <strain evidence="6 7">Y51</strain>
    </source>
</reference>
<organism evidence="6 7">
    <name type="scientific">Desulfitobacterium hafniense (strain Y51)</name>
    <dbReference type="NCBI Taxonomy" id="138119"/>
    <lineage>
        <taxon>Bacteria</taxon>
        <taxon>Bacillati</taxon>
        <taxon>Bacillota</taxon>
        <taxon>Clostridia</taxon>
        <taxon>Eubacteriales</taxon>
        <taxon>Desulfitobacteriaceae</taxon>
        <taxon>Desulfitobacterium</taxon>
    </lineage>
</organism>
<dbReference type="GO" id="GO:0046872">
    <property type="term" value="F:metal ion binding"/>
    <property type="evidence" value="ECO:0007669"/>
    <property type="project" value="UniProtKB-KW"/>
</dbReference>
<evidence type="ECO:0000256" key="1">
    <source>
        <dbReference type="ARBA" id="ARBA00022485"/>
    </source>
</evidence>
<dbReference type="EMBL" id="AP008230">
    <property type="protein sequence ID" value="BAE86693.1"/>
    <property type="molecule type" value="Genomic_DNA"/>
</dbReference>
<dbReference type="Gene3D" id="3.30.70.20">
    <property type="match status" value="2"/>
</dbReference>
<evidence type="ECO:0000256" key="3">
    <source>
        <dbReference type="ARBA" id="ARBA00023004"/>
    </source>
</evidence>
<dbReference type="eggNOG" id="COG0437">
    <property type="taxonomic scope" value="Bacteria"/>
</dbReference>
<dbReference type="PANTHER" id="PTHR43177:SF9">
    <property type="entry name" value="PROTEIN NRFC"/>
    <property type="match status" value="1"/>
</dbReference>
<evidence type="ECO:0000256" key="4">
    <source>
        <dbReference type="ARBA" id="ARBA00023014"/>
    </source>
</evidence>
<gene>
    <name evidence="6" type="ordered locus">DSY4904</name>
</gene>
<keyword evidence="1" id="KW-0004">4Fe-4S</keyword>
<keyword evidence="3" id="KW-0408">Iron</keyword>
<name>Q24MP9_DESHY</name>
<accession>Q24MP9</accession>
<dbReference type="InterPro" id="IPR050954">
    <property type="entry name" value="ET_IronSulfur_Cluster-Binding"/>
</dbReference>
<dbReference type="InterPro" id="IPR017896">
    <property type="entry name" value="4Fe4S_Fe-S-bd"/>
</dbReference>
<keyword evidence="7" id="KW-1185">Reference proteome</keyword>
<dbReference type="AlphaFoldDB" id="Q24MP9"/>
<evidence type="ECO:0000259" key="5">
    <source>
        <dbReference type="PROSITE" id="PS51379"/>
    </source>
</evidence>
<dbReference type="CDD" id="cd10551">
    <property type="entry name" value="PsrB"/>
    <property type="match status" value="1"/>
</dbReference>
<keyword evidence="2" id="KW-0479">Metal-binding</keyword>
<dbReference type="NCBIfam" id="NF045797">
    <property type="entry name" value="DsrO"/>
    <property type="match status" value="1"/>
</dbReference>
<dbReference type="Pfam" id="PF13247">
    <property type="entry name" value="Fer4_11"/>
    <property type="match status" value="1"/>
</dbReference>
<dbReference type="Proteomes" id="UP000001946">
    <property type="component" value="Chromosome"/>
</dbReference>
<dbReference type="GO" id="GO:0051539">
    <property type="term" value="F:4 iron, 4 sulfur cluster binding"/>
    <property type="evidence" value="ECO:0007669"/>
    <property type="project" value="UniProtKB-KW"/>
</dbReference>
<feature type="domain" description="4Fe-4S ferredoxin-type" evidence="5">
    <location>
        <begin position="11"/>
        <end position="40"/>
    </location>
</feature>
<dbReference type="InterPro" id="IPR054822">
    <property type="entry name" value="DsrO-like"/>
</dbReference>
<dbReference type="InterPro" id="IPR017900">
    <property type="entry name" value="4Fe4S_Fe_S_CS"/>
</dbReference>
<dbReference type="PANTHER" id="PTHR43177">
    <property type="entry name" value="PROTEIN NRFC"/>
    <property type="match status" value="1"/>
</dbReference>
<dbReference type="STRING" id="138119.DSY4904"/>
<dbReference type="SUPFAM" id="SSF54862">
    <property type="entry name" value="4Fe-4S ferredoxins"/>
    <property type="match status" value="1"/>
</dbReference>
<keyword evidence="4" id="KW-0411">Iron-sulfur</keyword>
<evidence type="ECO:0000313" key="6">
    <source>
        <dbReference type="EMBL" id="BAE86693.1"/>
    </source>
</evidence>
<dbReference type="PROSITE" id="PS51379">
    <property type="entry name" value="4FE4S_FER_2"/>
    <property type="match status" value="2"/>
</dbReference>
<sequence>MAIVTEQSIRYGMVIDLRKCVGCNACTVSCKIENNVPDGKYRTWVKEMEKGTYPQVSRHRLPRLCNHCDNAPCESACPVRATYRTEDGTILIDYDRCIGCKYCMAACPYDARFVNPVRRTAEKCTFCYHRVQMGLLPACVTTCVGGARIFGDLHDPNSLVSRLIANNPVQVLKPEMNTQPMIYYIGADQAVLGADYTDLEKGGK</sequence>
<proteinExistence type="predicted"/>
<feature type="domain" description="4Fe-4S ferredoxin-type" evidence="5">
    <location>
        <begin position="88"/>
        <end position="117"/>
    </location>
</feature>
<dbReference type="HOGENOM" id="CLU_043374_1_1_9"/>
<dbReference type="KEGG" id="dsy:DSY4904"/>